<dbReference type="FunFam" id="1.10.555.10:FF:000006">
    <property type="entry name" value="Rho GTPase activating protein 26"/>
    <property type="match status" value="1"/>
</dbReference>
<feature type="region of interest" description="Disordered" evidence="4">
    <location>
        <begin position="661"/>
        <end position="711"/>
    </location>
</feature>
<evidence type="ECO:0000313" key="9">
    <source>
        <dbReference type="Proteomes" id="UP001347796"/>
    </source>
</evidence>
<dbReference type="PROSITE" id="PS50238">
    <property type="entry name" value="RHOGAP"/>
    <property type="match status" value="1"/>
</dbReference>
<evidence type="ECO:0000313" key="8">
    <source>
        <dbReference type="EMBL" id="KAK6172373.1"/>
    </source>
</evidence>
<feature type="domain" description="SH3" evidence="5">
    <location>
        <begin position="806"/>
        <end position="865"/>
    </location>
</feature>
<evidence type="ECO:0000259" key="6">
    <source>
        <dbReference type="PROSITE" id="PS50003"/>
    </source>
</evidence>
<dbReference type="AlphaFoldDB" id="A0AAN8JBN6"/>
<evidence type="ECO:0000259" key="7">
    <source>
        <dbReference type="PROSITE" id="PS50238"/>
    </source>
</evidence>
<feature type="compositionally biased region" description="Low complexity" evidence="4">
    <location>
        <begin position="663"/>
        <end position="678"/>
    </location>
</feature>
<dbReference type="Gene3D" id="1.20.1270.60">
    <property type="entry name" value="Arfaptin homology (AH) domain/BAR domain"/>
    <property type="match status" value="1"/>
</dbReference>
<dbReference type="InterPro" id="IPR001452">
    <property type="entry name" value="SH3_domain"/>
</dbReference>
<dbReference type="GO" id="GO:0007165">
    <property type="term" value="P:signal transduction"/>
    <property type="evidence" value="ECO:0007669"/>
    <property type="project" value="InterPro"/>
</dbReference>
<name>A0AAN8JBN6_PATCE</name>
<feature type="region of interest" description="Disordered" evidence="4">
    <location>
        <begin position="582"/>
        <end position="625"/>
    </location>
</feature>
<dbReference type="GO" id="GO:0005737">
    <property type="term" value="C:cytoplasm"/>
    <property type="evidence" value="ECO:0007669"/>
    <property type="project" value="InterPro"/>
</dbReference>
<evidence type="ECO:0000256" key="4">
    <source>
        <dbReference type="SAM" id="MobiDB-lite"/>
    </source>
</evidence>
<dbReference type="Pfam" id="PF00620">
    <property type="entry name" value="RhoGAP"/>
    <property type="match status" value="1"/>
</dbReference>
<dbReference type="EMBL" id="JAZGQO010000011">
    <property type="protein sequence ID" value="KAK6172373.1"/>
    <property type="molecule type" value="Genomic_DNA"/>
</dbReference>
<dbReference type="SUPFAM" id="SSF103657">
    <property type="entry name" value="BAR/IMD domain-like"/>
    <property type="match status" value="1"/>
</dbReference>
<protein>
    <recommendedName>
        <fullName evidence="10">Rho GTPase-activating protein 26</fullName>
    </recommendedName>
</protein>
<feature type="region of interest" description="Disordered" evidence="4">
    <location>
        <begin position="768"/>
        <end position="803"/>
    </location>
</feature>
<dbReference type="PROSITE" id="PS50003">
    <property type="entry name" value="PH_DOMAIN"/>
    <property type="match status" value="1"/>
</dbReference>
<dbReference type="InterPro" id="IPR008936">
    <property type="entry name" value="Rho_GTPase_activation_prot"/>
</dbReference>
<accession>A0AAN8JBN6</accession>
<dbReference type="CDD" id="cd11882">
    <property type="entry name" value="SH3_GRAF-like"/>
    <property type="match status" value="1"/>
</dbReference>
<evidence type="ECO:0008006" key="10">
    <source>
        <dbReference type="Google" id="ProtNLM"/>
    </source>
</evidence>
<reference evidence="8 9" key="1">
    <citation type="submission" date="2024-01" db="EMBL/GenBank/DDBJ databases">
        <title>The genome of the rayed Mediterranean limpet Patella caerulea (Linnaeus, 1758).</title>
        <authorList>
            <person name="Anh-Thu Weber A."/>
            <person name="Halstead-Nussloch G."/>
        </authorList>
    </citation>
    <scope>NUCLEOTIDE SEQUENCE [LARGE SCALE GENOMIC DNA]</scope>
    <source>
        <strain evidence="8">AATW-2023a</strain>
        <tissue evidence="8">Whole specimen</tissue>
    </source>
</reference>
<dbReference type="PANTHER" id="PTHR12552">
    <property type="entry name" value="OLIGOPHRENIN 1"/>
    <property type="match status" value="1"/>
</dbReference>
<dbReference type="Gene3D" id="1.10.555.10">
    <property type="entry name" value="Rho GTPase activation protein"/>
    <property type="match status" value="1"/>
</dbReference>
<dbReference type="InterPro" id="IPR011993">
    <property type="entry name" value="PH-like_dom_sf"/>
</dbReference>
<dbReference type="SMART" id="SM00233">
    <property type="entry name" value="PH"/>
    <property type="match status" value="1"/>
</dbReference>
<comment type="caution">
    <text evidence="8">The sequence shown here is derived from an EMBL/GenBank/DDBJ whole genome shotgun (WGS) entry which is preliminary data.</text>
</comment>
<evidence type="ECO:0000256" key="2">
    <source>
        <dbReference type="ARBA" id="ARBA00022468"/>
    </source>
</evidence>
<dbReference type="InterPro" id="IPR036028">
    <property type="entry name" value="SH3-like_dom_sf"/>
</dbReference>
<evidence type="ECO:0000256" key="3">
    <source>
        <dbReference type="PROSITE-ProRule" id="PRU00192"/>
    </source>
</evidence>
<keyword evidence="2" id="KW-0343">GTPase activation</keyword>
<feature type="compositionally biased region" description="Low complexity" evidence="4">
    <location>
        <begin position="777"/>
        <end position="793"/>
    </location>
</feature>
<dbReference type="PROSITE" id="PS50002">
    <property type="entry name" value="SH3"/>
    <property type="match status" value="1"/>
</dbReference>
<dbReference type="SMART" id="SM00326">
    <property type="entry name" value="SH3"/>
    <property type="match status" value="1"/>
</dbReference>
<dbReference type="InterPro" id="IPR000198">
    <property type="entry name" value="RhoGAP_dom"/>
</dbReference>
<dbReference type="InterPro" id="IPR047225">
    <property type="entry name" value="PH_GRAF"/>
</dbReference>
<dbReference type="Gene3D" id="2.30.29.30">
    <property type="entry name" value="Pleckstrin-homology domain (PH domain)/Phosphotyrosine-binding domain (PTB)"/>
    <property type="match status" value="1"/>
</dbReference>
<dbReference type="InterPro" id="IPR027267">
    <property type="entry name" value="AH/BAR_dom_sf"/>
</dbReference>
<dbReference type="Pfam" id="PF14604">
    <property type="entry name" value="SH3_9"/>
    <property type="match status" value="1"/>
</dbReference>
<dbReference type="CDD" id="cd01249">
    <property type="entry name" value="BAR-PH_GRAF_family"/>
    <property type="match status" value="1"/>
</dbReference>
<dbReference type="FunFam" id="1.20.1270.60:FF:000001">
    <property type="entry name" value="Rho GTPase-activating protein 26"/>
    <property type="match status" value="1"/>
</dbReference>
<feature type="domain" description="PH" evidence="6">
    <location>
        <begin position="278"/>
        <end position="382"/>
    </location>
</feature>
<dbReference type="InterPro" id="IPR047234">
    <property type="entry name" value="GRAF_fam"/>
</dbReference>
<evidence type="ECO:0000256" key="1">
    <source>
        <dbReference type="ARBA" id="ARBA00022443"/>
    </source>
</evidence>
<dbReference type="SUPFAM" id="SSF50044">
    <property type="entry name" value="SH3-domain"/>
    <property type="match status" value="1"/>
</dbReference>
<evidence type="ECO:0000259" key="5">
    <source>
        <dbReference type="PROSITE" id="PS50002"/>
    </source>
</evidence>
<gene>
    <name evidence="8" type="ORF">SNE40_016038</name>
</gene>
<organism evidence="8 9">
    <name type="scientific">Patella caerulea</name>
    <name type="common">Rayed Mediterranean limpet</name>
    <dbReference type="NCBI Taxonomy" id="87958"/>
    <lineage>
        <taxon>Eukaryota</taxon>
        <taxon>Metazoa</taxon>
        <taxon>Spiralia</taxon>
        <taxon>Lophotrochozoa</taxon>
        <taxon>Mollusca</taxon>
        <taxon>Gastropoda</taxon>
        <taxon>Patellogastropoda</taxon>
        <taxon>Patelloidea</taxon>
        <taxon>Patellidae</taxon>
        <taxon>Patella</taxon>
    </lineage>
</organism>
<dbReference type="InterPro" id="IPR001849">
    <property type="entry name" value="PH_domain"/>
</dbReference>
<dbReference type="CDD" id="cd07602">
    <property type="entry name" value="BAR_RhoGAP_OPHN1-like"/>
    <property type="match status" value="1"/>
</dbReference>
<dbReference type="Gene3D" id="2.30.30.40">
    <property type="entry name" value="SH3 Domains"/>
    <property type="match status" value="1"/>
</dbReference>
<dbReference type="SUPFAM" id="SSF48350">
    <property type="entry name" value="GTPase activation domain, GAP"/>
    <property type="match status" value="1"/>
</dbReference>
<dbReference type="Proteomes" id="UP001347796">
    <property type="component" value="Unassembled WGS sequence"/>
</dbReference>
<dbReference type="Pfam" id="PF00169">
    <property type="entry name" value="PH"/>
    <property type="match status" value="1"/>
</dbReference>
<keyword evidence="9" id="KW-1185">Reference proteome</keyword>
<proteinExistence type="predicted"/>
<sequence length="865" mass="97988">MGLQPLEFGDCLTDSPFFREKLHEHEKELERTSKAIKNLIQHGNKVLEAAKQLSVAQKQFAKDLTEFNFETINNQQTDDERIIAHSLQEFGKIITAIEEERQVMLNMASEQFVKPLETFRKENIGAAKYDSIKEEKKVFDKQTTKFCQSLERYLNMKNKVNESTLQEADASLEMERRGFYQASMKYVLKLHEVQEKKKFEFVEILLGFMYSWLTFYHQGHEASQDFKPFMIDCQQRLQKTRESFECTKEQAEQLMNKMLEGQMVSAMKPMDQSGTIKGFTRQGYLYLMERKALGTTWTKYYCQYKKDNKEFFMILYNQLGGKMSPPEKMVLDQCIRRASESIEKRFCFDVIVKEKQNLTMTFQALSEEDRRLWLDAMDGKEPIYNPPSIAKSEDTFLDDIGFVFIKKCLAAIENRGLHEQGLYRVVGVNSKVQKLINLGLDRKKAEKLSFEDPGVWETKTITSAVKSYLRSLPEPLMGFRYHNDFMKAAKHESKRLRILDIHKLVHKLPDAQFEMLEILIGHLSRVASESDKNKMTVANLGVCFGPTLMRPEEETMAAIMDIKFCNIVVEILINNYDEIFGSQPEDVDPSSRKVLRKHYDPSQKTTAAKTSSAANNSRPVNSTPVLSREQGAIGGHIYSNSAPVHPSAKSRSTRPVQIYNANTGGFETHSSTSGSSDSLNTPKNNHHPRQAATSPQLDSRRRGSNSSAPLYSNISAIGIPEIFEYGPRSPISPSGEKPVWARVGPSPGPPLKANRYALNVAGAESPTFGSVKKRSSNDFSSSMNSSMQSSMTGSVGGLSNSSIGPKPKRLARALYRCKAENPTELSFEANQLIHNVRPSREPGWLEGTSCGKTGLLPENYVEFID</sequence>
<feature type="domain" description="Rho-GAP" evidence="7">
    <location>
        <begin position="395"/>
        <end position="580"/>
    </location>
</feature>
<dbReference type="SMART" id="SM00324">
    <property type="entry name" value="RhoGAP"/>
    <property type="match status" value="1"/>
</dbReference>
<dbReference type="GO" id="GO:0005096">
    <property type="term" value="F:GTPase activator activity"/>
    <property type="evidence" value="ECO:0007669"/>
    <property type="project" value="UniProtKB-KW"/>
</dbReference>
<dbReference type="SUPFAM" id="SSF50729">
    <property type="entry name" value="PH domain-like"/>
    <property type="match status" value="1"/>
</dbReference>
<feature type="compositionally biased region" description="Low complexity" evidence="4">
    <location>
        <begin position="604"/>
        <end position="617"/>
    </location>
</feature>
<keyword evidence="1 3" id="KW-0728">SH3 domain</keyword>
<dbReference type="Pfam" id="PF16746">
    <property type="entry name" value="BAR_3"/>
    <property type="match status" value="1"/>
</dbReference>
<dbReference type="InterPro" id="IPR004148">
    <property type="entry name" value="BAR_dom"/>
</dbReference>
<dbReference type="PANTHER" id="PTHR12552:SF1">
    <property type="entry name" value="RHO GTPASE-ACTIVATING PROTEIN GRAF"/>
    <property type="match status" value="1"/>
</dbReference>